<comment type="similarity">
    <text evidence="5">Belongs to the protein kinase superfamily. Ser/Thr protein kinase family. GCN2 subfamily.</text>
</comment>
<evidence type="ECO:0000256" key="7">
    <source>
        <dbReference type="SAM" id="MobiDB-lite"/>
    </source>
</evidence>
<dbReference type="Pfam" id="PF00069">
    <property type="entry name" value="Pkinase"/>
    <property type="match status" value="1"/>
</dbReference>
<keyword evidence="10" id="KW-1185">Reference proteome</keyword>
<dbReference type="InterPro" id="IPR050339">
    <property type="entry name" value="CC_SR_Kinase"/>
</dbReference>
<dbReference type="InParanoid" id="A0A0L0H9Y1"/>
<feature type="compositionally biased region" description="Polar residues" evidence="7">
    <location>
        <begin position="368"/>
        <end position="378"/>
    </location>
</feature>
<organism evidence="9 10">
    <name type="scientific">Spizellomyces punctatus (strain DAOM BR117)</name>
    <dbReference type="NCBI Taxonomy" id="645134"/>
    <lineage>
        <taxon>Eukaryota</taxon>
        <taxon>Fungi</taxon>
        <taxon>Fungi incertae sedis</taxon>
        <taxon>Chytridiomycota</taxon>
        <taxon>Chytridiomycota incertae sedis</taxon>
        <taxon>Chytridiomycetes</taxon>
        <taxon>Spizellomycetales</taxon>
        <taxon>Spizellomycetaceae</taxon>
        <taxon>Spizellomyces</taxon>
    </lineage>
</organism>
<name>A0A0L0H9Y1_SPIPD</name>
<sequence length="801" mass="87210">MAASVAHSPSSRKDLSSFPSNPAVVGAFAGNFMATDSALQSSPFVAAQRDGLPSTSLKRTGSFATPARPRRCRDLQDPPNKPSSLPRPIRSTFANFSQSLDPASVSEAMETDPITEQPDHQQHSTWSSFTLPSAAIASLAPSHQLQNFAVPSPMPPKTTTDPFAWHQSSTVPDTPSANDHRFGSNYTTHFIHKRTASAQSEPDMSQDRSATAFFTPQTKLVKPNPAAFHSTGLLSKKNRPRPSISKPMPETPLKKGSHYPQYRSAGGSNVFKSSAPATAPPATTAPVPGTPTSGLPPTPTRFPPSSIKAKHYRSPLQESPIKNAKKPHLNGDDFGSPTASRSFWDMGGDLGTKDSPSRMAICTAQSSFARNLDPTHSPSTERSRVRSLSSPATQASSLFAAHFNHEQSFHNNENHTPLKSSMSLENIFSTDDSMSIGRGIFNVAGQKGSDMMDCDDDVHTPTTALPPSPAGLNISRHSVLKAYSHLVTPYPVFLTAEYFQRLRERAGNPPSPNKSEVNGVHPDYLDANFRILARLGRGSFADAYKVQSKADGNIYAVKKTRQSFTGYKDGLAKLEEVEILWAIGYNPHCVSLVNAWVQYGYLYLQTELCEGGSLHAYLEDHCRDSSLDEYRTWRILSDIALGLKHIHELNLVHLDIKPGNIFITANGSLKIGDFGLASRSPVPRGDDREGDRTYIAPEILRDAMFGKPADVFSLGLIILEITANVILPENGPYWHKLRQGDLSEINFGEDVSPALVDLIRSMLDPDPAMRPTVEAILTHPYLAQIMSNHSVDGPLAVPPKA</sequence>
<dbReference type="GeneID" id="27690605"/>
<protein>
    <submittedName>
        <fullName evidence="9">WEE protein kinase</fullName>
    </submittedName>
</protein>
<evidence type="ECO:0000256" key="3">
    <source>
        <dbReference type="ARBA" id="ARBA00022777"/>
    </source>
</evidence>
<dbReference type="InterPro" id="IPR017441">
    <property type="entry name" value="Protein_kinase_ATP_BS"/>
</dbReference>
<feature type="region of interest" description="Disordered" evidence="7">
    <location>
        <begin position="49"/>
        <end position="125"/>
    </location>
</feature>
<dbReference type="InterPro" id="IPR011009">
    <property type="entry name" value="Kinase-like_dom_sf"/>
</dbReference>
<evidence type="ECO:0000256" key="4">
    <source>
        <dbReference type="ARBA" id="ARBA00022840"/>
    </source>
</evidence>
<dbReference type="GO" id="GO:0005524">
    <property type="term" value="F:ATP binding"/>
    <property type="evidence" value="ECO:0007669"/>
    <property type="project" value="UniProtKB-UniRule"/>
</dbReference>
<dbReference type="PROSITE" id="PS50011">
    <property type="entry name" value="PROTEIN_KINASE_DOM"/>
    <property type="match status" value="1"/>
</dbReference>
<evidence type="ECO:0000256" key="6">
    <source>
        <dbReference type="PROSITE-ProRule" id="PRU10141"/>
    </source>
</evidence>
<dbReference type="Gene3D" id="3.30.200.20">
    <property type="entry name" value="Phosphorylase Kinase, domain 1"/>
    <property type="match status" value="1"/>
</dbReference>
<gene>
    <name evidence="9" type="ORF">SPPG_07385</name>
</gene>
<dbReference type="GO" id="GO:0110031">
    <property type="term" value="P:negative regulation of G2/MI transition of meiotic cell cycle"/>
    <property type="evidence" value="ECO:0007669"/>
    <property type="project" value="TreeGrafter"/>
</dbReference>
<dbReference type="PANTHER" id="PTHR11042:SF190">
    <property type="entry name" value="MITOSIS INHIBITOR PROTEIN KINASE MIK1"/>
    <property type="match status" value="1"/>
</dbReference>
<evidence type="ECO:0000313" key="9">
    <source>
        <dbReference type="EMBL" id="KNC97468.1"/>
    </source>
</evidence>
<feature type="compositionally biased region" description="Polar residues" evidence="7">
    <location>
        <begin position="92"/>
        <end position="101"/>
    </location>
</feature>
<dbReference type="InterPro" id="IPR000719">
    <property type="entry name" value="Prot_kinase_dom"/>
</dbReference>
<dbReference type="VEuPathDB" id="FungiDB:SPPG_07385"/>
<keyword evidence="2 6" id="KW-0547">Nucleotide-binding</keyword>
<dbReference type="InterPro" id="IPR008271">
    <property type="entry name" value="Ser/Thr_kinase_AS"/>
</dbReference>
<dbReference type="OMA" id="YMPPPNF"/>
<dbReference type="SMART" id="SM00220">
    <property type="entry name" value="S_TKc"/>
    <property type="match status" value="1"/>
</dbReference>
<feature type="region of interest" description="Disordered" evidence="7">
    <location>
        <begin position="1"/>
        <end position="20"/>
    </location>
</feature>
<feature type="binding site" evidence="6">
    <location>
        <position position="559"/>
    </location>
    <ligand>
        <name>ATP</name>
        <dbReference type="ChEBI" id="CHEBI:30616"/>
    </ligand>
</feature>
<keyword evidence="1" id="KW-0808">Transferase</keyword>
<dbReference type="PROSITE" id="PS00107">
    <property type="entry name" value="PROTEIN_KINASE_ATP"/>
    <property type="match status" value="1"/>
</dbReference>
<dbReference type="PROSITE" id="PS00108">
    <property type="entry name" value="PROTEIN_KINASE_ST"/>
    <property type="match status" value="1"/>
</dbReference>
<keyword evidence="4 6" id="KW-0067">ATP-binding</keyword>
<dbReference type="RefSeq" id="XP_016605508.1">
    <property type="nucleotide sequence ID" value="XM_016755552.1"/>
</dbReference>
<accession>A0A0L0H9Y1</accession>
<dbReference type="PANTHER" id="PTHR11042">
    <property type="entry name" value="EUKARYOTIC TRANSLATION INITIATION FACTOR 2-ALPHA KINASE EIF2-ALPHA KINASE -RELATED"/>
    <property type="match status" value="1"/>
</dbReference>
<dbReference type="Gene3D" id="1.10.510.10">
    <property type="entry name" value="Transferase(Phosphotransferase) domain 1"/>
    <property type="match status" value="1"/>
</dbReference>
<feature type="region of interest" description="Disordered" evidence="7">
    <location>
        <begin position="222"/>
        <end position="337"/>
    </location>
</feature>
<feature type="compositionally biased region" description="Low complexity" evidence="7">
    <location>
        <begin position="275"/>
        <end position="293"/>
    </location>
</feature>
<evidence type="ECO:0000313" key="10">
    <source>
        <dbReference type="Proteomes" id="UP000053201"/>
    </source>
</evidence>
<reference evidence="9 10" key="1">
    <citation type="submission" date="2009-08" db="EMBL/GenBank/DDBJ databases">
        <title>The Genome Sequence of Spizellomyces punctatus strain DAOM BR117.</title>
        <authorList>
            <consortium name="The Broad Institute Genome Sequencing Platform"/>
            <person name="Russ C."/>
            <person name="Cuomo C."/>
            <person name="Shea T."/>
            <person name="Young S.K."/>
            <person name="Zeng Q."/>
            <person name="Koehrsen M."/>
            <person name="Haas B."/>
            <person name="Borodovsky M."/>
            <person name="Guigo R."/>
            <person name="Alvarado L."/>
            <person name="Berlin A."/>
            <person name="Bochicchio J."/>
            <person name="Borenstein D."/>
            <person name="Chapman S."/>
            <person name="Chen Z."/>
            <person name="Engels R."/>
            <person name="Freedman E."/>
            <person name="Gellesch M."/>
            <person name="Goldberg J."/>
            <person name="Griggs A."/>
            <person name="Gujja S."/>
            <person name="Heiman D."/>
            <person name="Hepburn T."/>
            <person name="Howarth C."/>
            <person name="Jen D."/>
            <person name="Larson L."/>
            <person name="Lewis B."/>
            <person name="Mehta T."/>
            <person name="Park D."/>
            <person name="Pearson M."/>
            <person name="Roberts A."/>
            <person name="Saif S."/>
            <person name="Shenoy N."/>
            <person name="Sisk P."/>
            <person name="Stolte C."/>
            <person name="Sykes S."/>
            <person name="Thomson T."/>
            <person name="Walk T."/>
            <person name="White J."/>
            <person name="Yandava C."/>
            <person name="Burger G."/>
            <person name="Gray M.W."/>
            <person name="Holland P.W.H."/>
            <person name="King N."/>
            <person name="Lang F.B.F."/>
            <person name="Roger A.J."/>
            <person name="Ruiz-Trillo I."/>
            <person name="Lander E."/>
            <person name="Nusbaum C."/>
        </authorList>
    </citation>
    <scope>NUCLEOTIDE SEQUENCE [LARGE SCALE GENOMIC DNA]</scope>
    <source>
        <strain evidence="9 10">DAOM BR117</strain>
    </source>
</reference>
<keyword evidence="3 9" id="KW-0418">Kinase</keyword>
<dbReference type="Proteomes" id="UP000053201">
    <property type="component" value="Unassembled WGS sequence"/>
</dbReference>
<evidence type="ECO:0000256" key="2">
    <source>
        <dbReference type="ARBA" id="ARBA00022741"/>
    </source>
</evidence>
<dbReference type="eggNOG" id="KOG0601">
    <property type="taxonomic scope" value="Eukaryota"/>
</dbReference>
<dbReference type="GO" id="GO:0005737">
    <property type="term" value="C:cytoplasm"/>
    <property type="evidence" value="ECO:0007669"/>
    <property type="project" value="TreeGrafter"/>
</dbReference>
<dbReference type="STRING" id="645134.A0A0L0H9Y1"/>
<dbReference type="EMBL" id="KQ257464">
    <property type="protein sequence ID" value="KNC97468.1"/>
    <property type="molecule type" value="Genomic_DNA"/>
</dbReference>
<evidence type="ECO:0000256" key="5">
    <source>
        <dbReference type="ARBA" id="ARBA00037982"/>
    </source>
</evidence>
<dbReference type="GO" id="GO:0004713">
    <property type="term" value="F:protein tyrosine kinase activity"/>
    <property type="evidence" value="ECO:0007669"/>
    <property type="project" value="TreeGrafter"/>
</dbReference>
<feature type="compositionally biased region" description="Polar residues" evidence="7">
    <location>
        <begin position="53"/>
        <end position="63"/>
    </location>
</feature>
<dbReference type="SUPFAM" id="SSF56112">
    <property type="entry name" value="Protein kinase-like (PK-like)"/>
    <property type="match status" value="1"/>
</dbReference>
<feature type="region of interest" description="Disordered" evidence="7">
    <location>
        <begin position="368"/>
        <end position="390"/>
    </location>
</feature>
<dbReference type="GO" id="GO:0005634">
    <property type="term" value="C:nucleus"/>
    <property type="evidence" value="ECO:0007669"/>
    <property type="project" value="TreeGrafter"/>
</dbReference>
<dbReference type="OrthoDB" id="5337378at2759"/>
<evidence type="ECO:0000259" key="8">
    <source>
        <dbReference type="PROSITE" id="PS50011"/>
    </source>
</evidence>
<evidence type="ECO:0000256" key="1">
    <source>
        <dbReference type="ARBA" id="ARBA00022679"/>
    </source>
</evidence>
<feature type="domain" description="Protein kinase" evidence="8">
    <location>
        <begin position="529"/>
        <end position="782"/>
    </location>
</feature>
<dbReference type="AlphaFoldDB" id="A0A0L0H9Y1"/>
<proteinExistence type="inferred from homology"/>